<sequence length="908" mass="98355">MKNKKVKKLVSVLTIATVLGTSVVTPLNTMATPTQAATSATAPKYVAPGYTTLYMSNINAYFPSASLDGNYLVIDMIKIHKGYGIDVLFPNGQKIQVYKQLASNVAETARIYVGNTNLQSAPYRVFYVDKINPNGTSYLSGKYSFQVDTSRFYKYDTNFGQAVYNLFTSSSLTTIGAEVTQADIDIAKNTAKNAVTSPEKTRLENLINQAQTQLTNNTTVKETEARNAVNALFSNNDPKSDAIKATTDQAAIDVAQGLVNSVSNQTIREELQKDLNKAQELLNARHAAELEEAANKSVKELFVNDTVASNAIKNATNQKAIDDAQKTIDIVTNGTVKDALQADLNKAQELLDARNAALEADKNQQVIADHLVKQLFVNNTPTSDAIKDATNQVKIDEAQEQVSLVKDPTVKATLQANLDRAQELLDLRNKTDQSAKQAEAEKAVNELFTNNNPETGTIKDTTTQKTIDDAQKLIDEVTDATKKAELQASLDKAQELLDAKNAAIQAEKDRQVAAEKAVNELFTSNNPAIDKIKETTTQKAIDDAQKLVNTVTDAAKKAELQKNLDRAQELLDAKNAAIQAEKDRQVAAEKAVNELFTSNKPATDKIKETTTQKAIDGAQKLVNTVTDTAKKAELQKNLDRAQELLDAKNATTGKITPNDFTIGTDKFITGSYTGDVAKVSIVRGFDEYTGATVKNGEFSFYTVGKAIKKTDQIYVVAYDKNGKELSRELVKFVVVTEGKITPVEMTIPGDNNITGTYTGDVSRIEVSVNDGEFKKGGTVANGTFKFYSYGLVTKATDKVVVKAYDSAGKLLDTKTVKIKTTIPTAGTVTVADYTLGTSNITGVFTGDVKSLKVTVGTTVYSGGTINGDGTFKFYILGKIAFVTDTVSIAAYDKTGKFLDSKVITVLPK</sequence>
<dbReference type="Pfam" id="PF18449">
    <property type="entry name" value="Endotoxin_C2"/>
    <property type="match status" value="7"/>
</dbReference>
<evidence type="ECO:0000259" key="3">
    <source>
        <dbReference type="Pfam" id="PF18449"/>
    </source>
</evidence>
<feature type="coiled-coil region" evidence="1">
    <location>
        <begin position="541"/>
        <end position="584"/>
    </location>
</feature>
<dbReference type="InterPro" id="IPR046746">
    <property type="entry name" value="Big_15"/>
</dbReference>
<feature type="coiled-coil region" evidence="1">
    <location>
        <begin position="337"/>
        <end position="364"/>
    </location>
</feature>
<feature type="domain" description="Pesticidal crystal protein Cry1Aa" evidence="3">
    <location>
        <begin position="292"/>
        <end position="353"/>
    </location>
</feature>
<keyword evidence="6" id="KW-1185">Reference proteome</keyword>
<evidence type="ECO:0000313" key="6">
    <source>
        <dbReference type="Proteomes" id="UP000236500"/>
    </source>
</evidence>
<feature type="domain" description="Pesticidal crystal protein Cry1Aa" evidence="3">
    <location>
        <begin position="586"/>
        <end position="647"/>
    </location>
</feature>
<evidence type="ECO:0000256" key="1">
    <source>
        <dbReference type="SAM" id="Coils"/>
    </source>
</evidence>
<feature type="signal peptide" evidence="2">
    <location>
        <begin position="1"/>
        <end position="36"/>
    </location>
</feature>
<reference evidence="5 6" key="1">
    <citation type="submission" date="2016-11" db="EMBL/GenBank/DDBJ databases">
        <title>Whole Genome Sequence of Listeria newyorkensis.</title>
        <authorList>
            <person name="Frink S."/>
            <person name="Morales C."/>
            <person name="Kiang D."/>
        </authorList>
    </citation>
    <scope>NUCLEOTIDE SEQUENCE [LARGE SCALE GENOMIC DNA]</scope>
    <source>
        <strain evidence="5 6">F1604011-044</strain>
    </source>
</reference>
<feature type="domain" description="Pesticidal crystal protein Cry1Aa" evidence="3">
    <location>
        <begin position="161"/>
        <end position="214"/>
    </location>
</feature>
<accession>A0ABX4XQ34</accession>
<dbReference type="RefSeq" id="WP_036090344.1">
    <property type="nucleotide sequence ID" value="NZ_BJEY01000017.1"/>
</dbReference>
<feature type="domain" description="Pesticidal crystal protein Cry1Aa" evidence="3">
    <location>
        <begin position="364"/>
        <end position="426"/>
    </location>
</feature>
<proteinExistence type="predicted"/>
<feature type="chain" id="PRO_5047309105" description="Bacterial Ig domain-containing protein" evidence="2">
    <location>
        <begin position="37"/>
        <end position="908"/>
    </location>
</feature>
<gene>
    <name evidence="5" type="ORF">BMT55_03455</name>
</gene>
<feature type="coiled-coil region" evidence="1">
    <location>
        <begin position="264"/>
        <end position="296"/>
    </location>
</feature>
<evidence type="ECO:0000256" key="2">
    <source>
        <dbReference type="SAM" id="SignalP"/>
    </source>
</evidence>
<feature type="domain" description="Bacterial Ig" evidence="4">
    <location>
        <begin position="826"/>
        <end position="905"/>
    </location>
</feature>
<feature type="coiled-coil region" evidence="1">
    <location>
        <begin position="467"/>
        <end position="510"/>
    </location>
</feature>
<feature type="domain" description="Pesticidal crystal protein Cry1Aa" evidence="3">
    <location>
        <begin position="436"/>
        <end position="499"/>
    </location>
</feature>
<keyword evidence="2" id="KW-0732">Signal</keyword>
<evidence type="ECO:0008006" key="7">
    <source>
        <dbReference type="Google" id="ProtNLM"/>
    </source>
</evidence>
<evidence type="ECO:0000313" key="5">
    <source>
        <dbReference type="EMBL" id="PNP93838.1"/>
    </source>
</evidence>
<keyword evidence="1" id="KW-0175">Coiled coil</keyword>
<protein>
    <recommendedName>
        <fullName evidence="7">Bacterial Ig domain-containing protein</fullName>
    </recommendedName>
</protein>
<organism evidence="5 6">
    <name type="scientific">Listeria newyorkensis</name>
    <dbReference type="NCBI Taxonomy" id="1497681"/>
    <lineage>
        <taxon>Bacteria</taxon>
        <taxon>Bacillati</taxon>
        <taxon>Bacillota</taxon>
        <taxon>Bacilli</taxon>
        <taxon>Bacillales</taxon>
        <taxon>Listeriaceae</taxon>
        <taxon>Listeria</taxon>
    </lineage>
</organism>
<dbReference type="EMBL" id="MPDH01000003">
    <property type="protein sequence ID" value="PNP93838.1"/>
    <property type="molecule type" value="Genomic_DNA"/>
</dbReference>
<name>A0ABX4XQ34_9LIST</name>
<comment type="caution">
    <text evidence="5">The sequence shown here is derived from an EMBL/GenBank/DDBJ whole genome shotgun (WGS) entry which is preliminary data.</text>
</comment>
<feature type="domain" description="Bacterial Ig" evidence="4">
    <location>
        <begin position="653"/>
        <end position="731"/>
    </location>
</feature>
<evidence type="ECO:0000259" key="4">
    <source>
        <dbReference type="Pfam" id="PF20622"/>
    </source>
</evidence>
<dbReference type="InterPro" id="IPR054544">
    <property type="entry name" value="Pest_crys_Cry1Aa_dom-IV"/>
</dbReference>
<feature type="domain" description="Pesticidal crystal protein Cry1Aa" evidence="3">
    <location>
        <begin position="221"/>
        <end position="284"/>
    </location>
</feature>
<feature type="domain" description="Bacterial Ig" evidence="4">
    <location>
        <begin position="738"/>
        <end position="819"/>
    </location>
</feature>
<dbReference type="Pfam" id="PF20622">
    <property type="entry name" value="Big_15"/>
    <property type="match status" value="3"/>
</dbReference>
<dbReference type="Proteomes" id="UP000236500">
    <property type="component" value="Unassembled WGS sequence"/>
</dbReference>
<feature type="domain" description="Pesticidal crystal protein Cry1Aa" evidence="3">
    <location>
        <begin position="512"/>
        <end position="573"/>
    </location>
</feature>